<dbReference type="PROSITE" id="PS00105">
    <property type="entry name" value="AA_TRANSFER_CLASS_1"/>
    <property type="match status" value="1"/>
</dbReference>
<dbReference type="GO" id="GO:0004069">
    <property type="term" value="F:L-aspartate:2-oxoglutarate aminotransferase activity"/>
    <property type="evidence" value="ECO:0007669"/>
    <property type="project" value="TreeGrafter"/>
</dbReference>
<dbReference type="Gene3D" id="3.90.1150.10">
    <property type="entry name" value="Aspartate Aminotransferase, domain 1"/>
    <property type="match status" value="1"/>
</dbReference>
<evidence type="ECO:0000256" key="7">
    <source>
        <dbReference type="RuleBase" id="RU000481"/>
    </source>
</evidence>
<keyword evidence="4 7" id="KW-0032">Aminotransferase</keyword>
<dbReference type="PANTHER" id="PTHR11879:SF22">
    <property type="entry name" value="ASPARTATE AMINOTRANSFERASE, MITOCHONDRIAL"/>
    <property type="match status" value="1"/>
</dbReference>
<evidence type="ECO:0000256" key="6">
    <source>
        <dbReference type="ARBA" id="ARBA00022898"/>
    </source>
</evidence>
<keyword evidence="10" id="KW-1185">Reference proteome</keyword>
<evidence type="ECO:0000256" key="4">
    <source>
        <dbReference type="ARBA" id="ARBA00022576"/>
    </source>
</evidence>
<evidence type="ECO:0000256" key="5">
    <source>
        <dbReference type="ARBA" id="ARBA00022679"/>
    </source>
</evidence>
<comment type="similarity">
    <text evidence="2 7">Belongs to the class-I pyridoxal-phosphate-dependent aminotransferase family.</text>
</comment>
<dbReference type="NCBIfam" id="NF006719">
    <property type="entry name" value="PRK09257.1"/>
    <property type="match status" value="1"/>
</dbReference>
<reference evidence="9 10" key="1">
    <citation type="submission" date="2019-02" db="EMBL/GenBank/DDBJ databases">
        <title>Deep-cultivation of Planctomycetes and their phenomic and genomic characterization uncovers novel biology.</title>
        <authorList>
            <person name="Wiegand S."/>
            <person name="Jogler M."/>
            <person name="Boedeker C."/>
            <person name="Pinto D."/>
            <person name="Vollmers J."/>
            <person name="Rivas-Marin E."/>
            <person name="Kohn T."/>
            <person name="Peeters S.H."/>
            <person name="Heuer A."/>
            <person name="Rast P."/>
            <person name="Oberbeckmann S."/>
            <person name="Bunk B."/>
            <person name="Jeske O."/>
            <person name="Meyerdierks A."/>
            <person name="Storesund J.E."/>
            <person name="Kallscheuer N."/>
            <person name="Luecker S."/>
            <person name="Lage O.M."/>
            <person name="Pohl T."/>
            <person name="Merkel B.J."/>
            <person name="Hornburger P."/>
            <person name="Mueller R.-W."/>
            <person name="Bruemmer F."/>
            <person name="Labrenz M."/>
            <person name="Spormann A.M."/>
            <person name="Op den Camp H."/>
            <person name="Overmann J."/>
            <person name="Amann R."/>
            <person name="Jetten M.S.M."/>
            <person name="Mascher T."/>
            <person name="Medema M.H."/>
            <person name="Devos D.P."/>
            <person name="Kaster A.-K."/>
            <person name="Ovreas L."/>
            <person name="Rohde M."/>
            <person name="Galperin M.Y."/>
            <person name="Jogler C."/>
        </authorList>
    </citation>
    <scope>NUCLEOTIDE SEQUENCE [LARGE SCALE GENOMIC DNA]</scope>
    <source>
        <strain evidence="9 10">KS4</strain>
    </source>
</reference>
<gene>
    <name evidence="9" type="primary">aspC</name>
    <name evidence="9" type="ORF">KS4_11950</name>
</gene>
<evidence type="ECO:0000256" key="3">
    <source>
        <dbReference type="ARBA" id="ARBA00011738"/>
    </source>
</evidence>
<organism evidence="9 10">
    <name type="scientific">Poriferisphaera corsica</name>
    <dbReference type="NCBI Taxonomy" id="2528020"/>
    <lineage>
        <taxon>Bacteria</taxon>
        <taxon>Pseudomonadati</taxon>
        <taxon>Planctomycetota</taxon>
        <taxon>Phycisphaerae</taxon>
        <taxon>Phycisphaerales</taxon>
        <taxon>Phycisphaeraceae</taxon>
        <taxon>Poriferisphaera</taxon>
    </lineage>
</organism>
<proteinExistence type="inferred from homology"/>
<dbReference type="EC" id="2.6.1.-" evidence="7"/>
<sequence length="403" mass="42805">MFKSIEMAPADPILGLSEAFKADTNADKINLGVGVYKDEAGATPVLKCIKSAEAKLVDTETTKGYLPIDGNPAYGQAVRELLFGSNSEIVASARAATSHTPGGTGALRVAGEFIKNVLGVKSIWLSDPSWANHAAVFGAVGLEVKKYPYFDKASNGLDFQGMIEGLKSVGKGEVVLLHGCCHNPTGVDPTVEQWEKIASVVAERGGLPLVDFAYQGFGVGLEEDAAGLRAVAAKNKELLVCSSFSKNFGLYNERVGAFTVVAEDAEAVKKAQSQVKTLIRRIYSNPPAHGGAAVATVLADDALTKQWHDELAEMRERIAKMRQLFVDELNQRGVKLSDAGNQFIVDQCGMFSFSGLTKEQVDVLKKEHSIYIVGSGRINVAGISEKNVGKLCDAIAVVAGAAV</sequence>
<dbReference type="InterPro" id="IPR015421">
    <property type="entry name" value="PyrdxlP-dep_Trfase_major"/>
</dbReference>
<accession>A0A517YSE9</accession>
<dbReference type="Gene3D" id="3.40.640.10">
    <property type="entry name" value="Type I PLP-dependent aspartate aminotransferase-like (Major domain)"/>
    <property type="match status" value="1"/>
</dbReference>
<dbReference type="Pfam" id="PF00155">
    <property type="entry name" value="Aminotran_1_2"/>
    <property type="match status" value="1"/>
</dbReference>
<dbReference type="KEGG" id="pcor:KS4_11950"/>
<dbReference type="OrthoDB" id="9766445at2"/>
<dbReference type="InterPro" id="IPR000796">
    <property type="entry name" value="Asp_trans"/>
</dbReference>
<evidence type="ECO:0000259" key="8">
    <source>
        <dbReference type="Pfam" id="PF00155"/>
    </source>
</evidence>
<dbReference type="InterPro" id="IPR004838">
    <property type="entry name" value="NHTrfase_class1_PyrdxlP-BS"/>
</dbReference>
<dbReference type="FunFam" id="3.90.1150.10:FF:000001">
    <property type="entry name" value="Aspartate aminotransferase"/>
    <property type="match status" value="1"/>
</dbReference>
<dbReference type="InterPro" id="IPR015424">
    <property type="entry name" value="PyrdxlP-dep_Trfase"/>
</dbReference>
<dbReference type="RefSeq" id="WP_145075813.1">
    <property type="nucleotide sequence ID" value="NZ_CP036425.1"/>
</dbReference>
<keyword evidence="6" id="KW-0663">Pyridoxal phosphate</keyword>
<dbReference type="GO" id="GO:0005829">
    <property type="term" value="C:cytosol"/>
    <property type="evidence" value="ECO:0007669"/>
    <property type="project" value="TreeGrafter"/>
</dbReference>
<dbReference type="FunFam" id="3.40.640.10:FF:000015">
    <property type="entry name" value="Aspartate aminotransferase"/>
    <property type="match status" value="1"/>
</dbReference>
<dbReference type="GO" id="GO:0004838">
    <property type="term" value="F:L-tyrosine-2-oxoglutarate transaminase activity"/>
    <property type="evidence" value="ECO:0007669"/>
    <property type="project" value="TreeGrafter"/>
</dbReference>
<evidence type="ECO:0000256" key="1">
    <source>
        <dbReference type="ARBA" id="ARBA00001933"/>
    </source>
</evidence>
<dbReference type="EMBL" id="CP036425">
    <property type="protein sequence ID" value="QDU33150.1"/>
    <property type="molecule type" value="Genomic_DNA"/>
</dbReference>
<comment type="cofactor">
    <cofactor evidence="1 7">
        <name>pyridoxal 5'-phosphate</name>
        <dbReference type="ChEBI" id="CHEBI:597326"/>
    </cofactor>
</comment>
<dbReference type="GO" id="GO:0030170">
    <property type="term" value="F:pyridoxal phosphate binding"/>
    <property type="evidence" value="ECO:0007669"/>
    <property type="project" value="InterPro"/>
</dbReference>
<evidence type="ECO:0000313" key="10">
    <source>
        <dbReference type="Proteomes" id="UP000317369"/>
    </source>
</evidence>
<keyword evidence="5 7" id="KW-0808">Transferase</keyword>
<dbReference type="GO" id="GO:0033585">
    <property type="term" value="P:L-phenylalanine biosynthetic process from chorismate via phenylpyruvate"/>
    <property type="evidence" value="ECO:0007669"/>
    <property type="project" value="TreeGrafter"/>
</dbReference>
<dbReference type="PANTHER" id="PTHR11879">
    <property type="entry name" value="ASPARTATE AMINOTRANSFERASE"/>
    <property type="match status" value="1"/>
</dbReference>
<protein>
    <recommendedName>
        <fullName evidence="7">Aminotransferase</fullName>
        <ecNumber evidence="7">2.6.1.-</ecNumber>
    </recommendedName>
</protein>
<name>A0A517YSE9_9BACT</name>
<evidence type="ECO:0000256" key="2">
    <source>
        <dbReference type="ARBA" id="ARBA00007441"/>
    </source>
</evidence>
<feature type="domain" description="Aminotransferase class I/classII large" evidence="8">
    <location>
        <begin position="27"/>
        <end position="395"/>
    </location>
</feature>
<comment type="subunit">
    <text evidence="3">Homodimer.</text>
</comment>
<dbReference type="SUPFAM" id="SSF53383">
    <property type="entry name" value="PLP-dependent transferases"/>
    <property type="match status" value="1"/>
</dbReference>
<dbReference type="InterPro" id="IPR015422">
    <property type="entry name" value="PyrdxlP-dep_Trfase_small"/>
</dbReference>
<dbReference type="PRINTS" id="PR00799">
    <property type="entry name" value="TRANSAMINASE"/>
</dbReference>
<dbReference type="InterPro" id="IPR004839">
    <property type="entry name" value="Aminotransferase_I/II_large"/>
</dbReference>
<dbReference type="CDD" id="cd00609">
    <property type="entry name" value="AAT_like"/>
    <property type="match status" value="1"/>
</dbReference>
<evidence type="ECO:0000313" key="9">
    <source>
        <dbReference type="EMBL" id="QDU33150.1"/>
    </source>
</evidence>
<dbReference type="Proteomes" id="UP000317369">
    <property type="component" value="Chromosome"/>
</dbReference>
<dbReference type="GO" id="GO:0042802">
    <property type="term" value="F:identical protein binding"/>
    <property type="evidence" value="ECO:0007669"/>
    <property type="project" value="TreeGrafter"/>
</dbReference>
<dbReference type="AlphaFoldDB" id="A0A517YSE9"/>